<dbReference type="AlphaFoldDB" id="A0A4Y3KIC5"/>
<dbReference type="Proteomes" id="UP000315842">
    <property type="component" value="Unassembled WGS sequence"/>
</dbReference>
<sequence>MAGPTQRDGDRLSDDQVDGLVVRYVLDVDGYRIDEAASMLRFEEYADAVRAAFHHEKRELLQALYQCSARFCTFYSRLWDGHPDRALDVTNLDQARAATAAALARL</sequence>
<reference evidence="1 2" key="1">
    <citation type="submission" date="2019-06" db="EMBL/GenBank/DDBJ databases">
        <title>Whole genome shotgun sequence of Cellulomonas uda NBRC 3747.</title>
        <authorList>
            <person name="Hosoyama A."/>
            <person name="Uohara A."/>
            <person name="Ohji S."/>
            <person name="Ichikawa N."/>
        </authorList>
    </citation>
    <scope>NUCLEOTIDE SEQUENCE [LARGE SCALE GENOMIC DNA]</scope>
    <source>
        <strain evidence="1 2">NBRC 3747</strain>
    </source>
</reference>
<gene>
    <name evidence="1" type="ORF">CUD01_31640</name>
</gene>
<accession>A0A4Y3KIC5</accession>
<protein>
    <submittedName>
        <fullName evidence="1">Uncharacterized protein</fullName>
    </submittedName>
</protein>
<proteinExistence type="predicted"/>
<name>A0A4Y3KIC5_CELUD</name>
<keyword evidence="2" id="KW-1185">Reference proteome</keyword>
<comment type="caution">
    <text evidence="1">The sequence shown here is derived from an EMBL/GenBank/DDBJ whole genome shotgun (WGS) entry which is preliminary data.</text>
</comment>
<evidence type="ECO:0000313" key="1">
    <source>
        <dbReference type="EMBL" id="GEA82720.1"/>
    </source>
</evidence>
<organism evidence="1 2">
    <name type="scientific">Cellulomonas uda</name>
    <dbReference type="NCBI Taxonomy" id="1714"/>
    <lineage>
        <taxon>Bacteria</taxon>
        <taxon>Bacillati</taxon>
        <taxon>Actinomycetota</taxon>
        <taxon>Actinomycetes</taxon>
        <taxon>Micrococcales</taxon>
        <taxon>Cellulomonadaceae</taxon>
        <taxon>Cellulomonas</taxon>
    </lineage>
</organism>
<dbReference type="EMBL" id="BJLP01000089">
    <property type="protein sequence ID" value="GEA82720.1"/>
    <property type="molecule type" value="Genomic_DNA"/>
</dbReference>
<evidence type="ECO:0000313" key="2">
    <source>
        <dbReference type="Proteomes" id="UP000315842"/>
    </source>
</evidence>